<name>A0ABV7PTS0_9ACTN</name>
<comment type="caution">
    <text evidence="1">The sequence shown here is derived from an EMBL/GenBank/DDBJ whole genome shotgun (WGS) entry which is preliminary data.</text>
</comment>
<reference evidence="2" key="1">
    <citation type="journal article" date="2019" name="Int. J. Syst. Evol. Microbiol.">
        <title>The Global Catalogue of Microorganisms (GCM) 10K type strain sequencing project: providing services to taxonomists for standard genome sequencing and annotation.</title>
        <authorList>
            <consortium name="The Broad Institute Genomics Platform"/>
            <consortium name="The Broad Institute Genome Sequencing Center for Infectious Disease"/>
            <person name="Wu L."/>
            <person name="Ma J."/>
        </authorList>
    </citation>
    <scope>NUCLEOTIDE SEQUENCE [LARGE SCALE GENOMIC DNA]</scope>
    <source>
        <strain evidence="2">CGMCC 4.7396</strain>
    </source>
</reference>
<dbReference type="RefSeq" id="WP_387969003.1">
    <property type="nucleotide sequence ID" value="NZ_JBHRWO010000002.1"/>
</dbReference>
<gene>
    <name evidence="1" type="ORF">ACFO8M_00475</name>
</gene>
<proteinExistence type="predicted"/>
<keyword evidence="2" id="KW-1185">Reference proteome</keyword>
<organism evidence="1 2">
    <name type="scientific">Glycomyces rhizosphaerae</name>
    <dbReference type="NCBI Taxonomy" id="2054422"/>
    <lineage>
        <taxon>Bacteria</taxon>
        <taxon>Bacillati</taxon>
        <taxon>Actinomycetota</taxon>
        <taxon>Actinomycetes</taxon>
        <taxon>Glycomycetales</taxon>
        <taxon>Glycomycetaceae</taxon>
        <taxon>Glycomyces</taxon>
    </lineage>
</organism>
<sequence>MAFPDELLDPREEVRFESEAELSNELQPLDCAAEAHRVIVATRPVDAGRQNGDLLDTTMKRGP</sequence>
<dbReference type="Proteomes" id="UP001595712">
    <property type="component" value="Unassembled WGS sequence"/>
</dbReference>
<dbReference type="EMBL" id="JBHRWO010000002">
    <property type="protein sequence ID" value="MFC3490964.1"/>
    <property type="molecule type" value="Genomic_DNA"/>
</dbReference>
<protein>
    <submittedName>
        <fullName evidence="1">Uncharacterized protein</fullName>
    </submittedName>
</protein>
<evidence type="ECO:0000313" key="2">
    <source>
        <dbReference type="Proteomes" id="UP001595712"/>
    </source>
</evidence>
<accession>A0ABV7PTS0</accession>
<evidence type="ECO:0000313" key="1">
    <source>
        <dbReference type="EMBL" id="MFC3490964.1"/>
    </source>
</evidence>